<gene>
    <name evidence="1" type="ORF">U0042_27005</name>
</gene>
<dbReference type="RefSeq" id="WP_232833414.1">
    <property type="nucleotide sequence ID" value="NZ_CP139965.1"/>
</dbReference>
<dbReference type="EMBL" id="CP139965">
    <property type="protein sequence ID" value="WQD77651.1"/>
    <property type="molecule type" value="Genomic_DNA"/>
</dbReference>
<dbReference type="Proteomes" id="UP001325479">
    <property type="component" value="Chromosome"/>
</dbReference>
<sequence length="89" mass="9591">MTAHRNPTTRSTHTAVTYGAFLIQPVVTTAENGRYAATAIVAAPDGSERVIGVDGDFALHDEASDRAVELAMAWIDQRRMASDHHVSGR</sequence>
<evidence type="ECO:0000313" key="2">
    <source>
        <dbReference type="Proteomes" id="UP001325479"/>
    </source>
</evidence>
<name>A0ABZ0WJV9_9BURK</name>
<protein>
    <submittedName>
        <fullName evidence="1">Uncharacterized protein</fullName>
    </submittedName>
</protein>
<reference evidence="1 2" key="1">
    <citation type="submission" date="2023-12" db="EMBL/GenBank/DDBJ databases">
        <title>Genome sequencing and assembly of bacterial species from a model synthetic community.</title>
        <authorList>
            <person name="Hogle S.L."/>
        </authorList>
    </citation>
    <scope>NUCLEOTIDE SEQUENCE [LARGE SCALE GENOMIC DNA]</scope>
    <source>
        <strain evidence="1 2">HAMBI 2494</strain>
    </source>
</reference>
<evidence type="ECO:0000313" key="1">
    <source>
        <dbReference type="EMBL" id="WQD77651.1"/>
    </source>
</evidence>
<accession>A0ABZ0WJV9</accession>
<organism evidence="1 2">
    <name type="scientific">Paraburkholderia kururiensis</name>
    <dbReference type="NCBI Taxonomy" id="984307"/>
    <lineage>
        <taxon>Bacteria</taxon>
        <taxon>Pseudomonadati</taxon>
        <taxon>Pseudomonadota</taxon>
        <taxon>Betaproteobacteria</taxon>
        <taxon>Burkholderiales</taxon>
        <taxon>Burkholderiaceae</taxon>
        <taxon>Paraburkholderia</taxon>
    </lineage>
</organism>
<keyword evidence="2" id="KW-1185">Reference proteome</keyword>
<proteinExistence type="predicted"/>